<dbReference type="Pfam" id="PF00753">
    <property type="entry name" value="Lactamase_B"/>
    <property type="match status" value="1"/>
</dbReference>
<dbReference type="SUPFAM" id="SSF56281">
    <property type="entry name" value="Metallo-hydrolase/oxidoreductase"/>
    <property type="match status" value="1"/>
</dbReference>
<keyword evidence="1" id="KW-1133">Transmembrane helix</keyword>
<dbReference type="InterPro" id="IPR001279">
    <property type="entry name" value="Metallo-B-lactamas"/>
</dbReference>
<reference evidence="3 4" key="1">
    <citation type="submission" date="2016-11" db="EMBL/GenBank/DDBJ databases">
        <authorList>
            <person name="Jaros S."/>
            <person name="Januszkiewicz K."/>
            <person name="Wedrychowicz H."/>
        </authorList>
    </citation>
    <scope>NUCLEOTIDE SEQUENCE [LARGE SCALE GENOMIC DNA]</scope>
    <source>
        <strain evidence="3 4">DSM 13106</strain>
    </source>
</reference>
<dbReference type="EMBL" id="FQXR01000003">
    <property type="protein sequence ID" value="SHH64695.1"/>
    <property type="molecule type" value="Genomic_DNA"/>
</dbReference>
<dbReference type="CDD" id="cd07731">
    <property type="entry name" value="ComA-like_MBL-fold"/>
    <property type="match status" value="1"/>
</dbReference>
<feature type="transmembrane region" description="Helical" evidence="1">
    <location>
        <begin position="21"/>
        <end position="50"/>
    </location>
</feature>
<evidence type="ECO:0000313" key="4">
    <source>
        <dbReference type="Proteomes" id="UP000184389"/>
    </source>
</evidence>
<protein>
    <submittedName>
        <fullName evidence="3">Metal-dependent hydrolase, beta-lactamase superfamily II</fullName>
    </submittedName>
</protein>
<evidence type="ECO:0000256" key="1">
    <source>
        <dbReference type="SAM" id="Phobius"/>
    </source>
</evidence>
<dbReference type="Gene3D" id="3.60.15.10">
    <property type="entry name" value="Ribonuclease Z/Hydroxyacylglutathione hydrolase-like"/>
    <property type="match status" value="1"/>
</dbReference>
<sequence>MNFFDFVPGFRSNTLWKEIIAILYYILSIYYFIHTWGAIVFLLSFPFAFFSFVDILKANIAGISVGNIKYIFLISIILMLVSGFGVFHSFFNVGIFKKRSKINLANTKAGKDILRIHFLNVGQGDSILIEQSGKNMLIDGGYRINSRNIIKYLKKIGIKKLDYIIATHPHPDHIGGFPKILKNMSVENVVLLKTNPFSKERYQKKHNDFLNMIQEKNINIIHPDPEKIIRLGESYLEILAPNGGEYKRVNNYSIVTKLVYEGTSFLFTGDAETYSESEMIKNGFNIKADVLKVGHHGSCTSSSRQFLKAVSPKYAVISVGFHSFYGQPDKCVLDRLKEVGAKLYRTDKLGTIVVESDGEELSFNVESCQYPKSSISYISMREKYRVLHKRSNIN</sequence>
<dbReference type="STRING" id="1123281.SAMN02745180_00713"/>
<dbReference type="PANTHER" id="PTHR30619">
    <property type="entry name" value="DNA INTERNALIZATION/COMPETENCE PROTEIN COMEC/REC2"/>
    <property type="match status" value="1"/>
</dbReference>
<keyword evidence="1" id="KW-0812">Transmembrane</keyword>
<organism evidence="3 4">
    <name type="scientific">Sporanaerobacter acetigenes DSM 13106</name>
    <dbReference type="NCBI Taxonomy" id="1123281"/>
    <lineage>
        <taxon>Bacteria</taxon>
        <taxon>Bacillati</taxon>
        <taxon>Bacillota</taxon>
        <taxon>Tissierellia</taxon>
        <taxon>Tissierellales</taxon>
        <taxon>Sporanaerobacteraceae</taxon>
        <taxon>Sporanaerobacter</taxon>
    </lineage>
</organism>
<evidence type="ECO:0000259" key="2">
    <source>
        <dbReference type="SMART" id="SM00849"/>
    </source>
</evidence>
<accession>A0A1M5UP02</accession>
<keyword evidence="1" id="KW-0472">Membrane</keyword>
<dbReference type="InterPro" id="IPR052159">
    <property type="entry name" value="Competence_DNA_uptake"/>
</dbReference>
<dbReference type="InterPro" id="IPR036866">
    <property type="entry name" value="RibonucZ/Hydroxyglut_hydro"/>
</dbReference>
<evidence type="ECO:0000313" key="3">
    <source>
        <dbReference type="EMBL" id="SHH64695.1"/>
    </source>
</evidence>
<feature type="transmembrane region" description="Helical" evidence="1">
    <location>
        <begin position="70"/>
        <end position="91"/>
    </location>
</feature>
<dbReference type="OrthoDB" id="9761531at2"/>
<gene>
    <name evidence="3" type="ORF">SAMN02745180_00713</name>
</gene>
<dbReference type="GO" id="GO:0016787">
    <property type="term" value="F:hydrolase activity"/>
    <property type="evidence" value="ECO:0007669"/>
    <property type="project" value="UniProtKB-KW"/>
</dbReference>
<dbReference type="SMART" id="SM00849">
    <property type="entry name" value="Lactamase_B"/>
    <property type="match status" value="1"/>
</dbReference>
<dbReference type="PANTHER" id="PTHR30619:SF7">
    <property type="entry name" value="BETA-LACTAMASE DOMAIN PROTEIN"/>
    <property type="match status" value="1"/>
</dbReference>
<dbReference type="RefSeq" id="WP_072743284.1">
    <property type="nucleotide sequence ID" value="NZ_FQXR01000003.1"/>
</dbReference>
<dbReference type="AlphaFoldDB" id="A0A1M5UP02"/>
<dbReference type="InterPro" id="IPR035681">
    <property type="entry name" value="ComA-like_MBL"/>
</dbReference>
<feature type="domain" description="Metallo-beta-lactamase" evidence="2">
    <location>
        <begin position="123"/>
        <end position="321"/>
    </location>
</feature>
<dbReference type="Proteomes" id="UP000184389">
    <property type="component" value="Unassembled WGS sequence"/>
</dbReference>
<keyword evidence="4" id="KW-1185">Reference proteome</keyword>
<keyword evidence="3" id="KW-0378">Hydrolase</keyword>
<proteinExistence type="predicted"/>
<name>A0A1M5UP02_9FIRM</name>